<evidence type="ECO:0000313" key="2">
    <source>
        <dbReference type="EMBL" id="BCJ45300.1"/>
    </source>
</evidence>
<dbReference type="PANTHER" id="PTHR23419">
    <property type="entry name" value="DIVALENT CATION TOLERANCE CUTA-RELATED"/>
    <property type="match status" value="1"/>
</dbReference>
<proteinExistence type="inferred from homology"/>
<dbReference type="EMBL" id="AP023356">
    <property type="protein sequence ID" value="BCJ45300.1"/>
    <property type="molecule type" value="Genomic_DNA"/>
</dbReference>
<dbReference type="Gene3D" id="3.30.70.120">
    <property type="match status" value="1"/>
</dbReference>
<dbReference type="InterPro" id="IPR015867">
    <property type="entry name" value="N-reg_PII/ATP_PRibTrfase_C"/>
</dbReference>
<dbReference type="Pfam" id="PF03091">
    <property type="entry name" value="CutA1"/>
    <property type="match status" value="1"/>
</dbReference>
<comment type="similarity">
    <text evidence="1">Belongs to the CutA family.</text>
</comment>
<evidence type="ECO:0000256" key="1">
    <source>
        <dbReference type="ARBA" id="ARBA00010169"/>
    </source>
</evidence>
<dbReference type="SUPFAM" id="SSF54913">
    <property type="entry name" value="GlnB-like"/>
    <property type="match status" value="1"/>
</dbReference>
<dbReference type="Proteomes" id="UP000676967">
    <property type="component" value="Chromosome"/>
</dbReference>
<dbReference type="PANTHER" id="PTHR23419:SF8">
    <property type="entry name" value="FI09726P"/>
    <property type="match status" value="1"/>
</dbReference>
<dbReference type="InterPro" id="IPR011322">
    <property type="entry name" value="N-reg_PII-like_a/b"/>
</dbReference>
<accession>A0ABN6CIC5</accession>
<reference evidence="2 3" key="1">
    <citation type="submission" date="2020-08" db="EMBL/GenBank/DDBJ databases">
        <title>Whole genome shotgun sequence of Actinoplanes ianthinogenes NBRC 13996.</title>
        <authorList>
            <person name="Komaki H."/>
            <person name="Tamura T."/>
        </authorList>
    </citation>
    <scope>NUCLEOTIDE SEQUENCE [LARGE SCALE GENOMIC DNA]</scope>
    <source>
        <strain evidence="2 3">NBRC 13996</strain>
    </source>
</reference>
<organism evidence="2 3">
    <name type="scientific">Actinoplanes ianthinogenes</name>
    <dbReference type="NCBI Taxonomy" id="122358"/>
    <lineage>
        <taxon>Bacteria</taxon>
        <taxon>Bacillati</taxon>
        <taxon>Actinomycetota</taxon>
        <taxon>Actinomycetes</taxon>
        <taxon>Micromonosporales</taxon>
        <taxon>Micromonosporaceae</taxon>
        <taxon>Actinoplanes</taxon>
    </lineage>
</organism>
<keyword evidence="3" id="KW-1185">Reference proteome</keyword>
<dbReference type="RefSeq" id="WP_189336298.1">
    <property type="nucleotide sequence ID" value="NZ_AP023356.1"/>
</dbReference>
<name>A0ABN6CIC5_9ACTN</name>
<evidence type="ECO:0000313" key="3">
    <source>
        <dbReference type="Proteomes" id="UP000676967"/>
    </source>
</evidence>
<protein>
    <submittedName>
        <fullName evidence="2">Divalent-cation tolerance protein CutA</fullName>
    </submittedName>
</protein>
<gene>
    <name evidence="2" type="ORF">Aiant_59570</name>
</gene>
<sequence length="110" mass="12078">MTDTGISEVVITGPTEDQVVEFTRNLVAARLAACGQTVTRIRSIYRWEGDVQDEPEARVALHTRTSLVPSIVDYAKDHHPYDVPCIIALPVMAANPAYVQWVLDSTDAPA</sequence>
<dbReference type="InterPro" id="IPR004323">
    <property type="entry name" value="Ion_tolerance_CutA"/>
</dbReference>